<gene>
    <name evidence="2" type="ORF">GQ55_7G185500</name>
</gene>
<organism evidence="2 3">
    <name type="scientific">Panicum hallii var. hallii</name>
    <dbReference type="NCBI Taxonomy" id="1504633"/>
    <lineage>
        <taxon>Eukaryota</taxon>
        <taxon>Viridiplantae</taxon>
        <taxon>Streptophyta</taxon>
        <taxon>Embryophyta</taxon>
        <taxon>Tracheophyta</taxon>
        <taxon>Spermatophyta</taxon>
        <taxon>Magnoliopsida</taxon>
        <taxon>Liliopsida</taxon>
        <taxon>Poales</taxon>
        <taxon>Poaceae</taxon>
        <taxon>PACMAD clade</taxon>
        <taxon>Panicoideae</taxon>
        <taxon>Panicodae</taxon>
        <taxon>Paniceae</taxon>
        <taxon>Panicinae</taxon>
        <taxon>Panicum</taxon>
        <taxon>Panicum sect. Panicum</taxon>
    </lineage>
</organism>
<proteinExistence type="predicted"/>
<protein>
    <submittedName>
        <fullName evidence="2">Uncharacterized protein</fullName>
    </submittedName>
</protein>
<keyword evidence="3" id="KW-1185">Reference proteome</keyword>
<dbReference type="Gramene" id="PUZ47675">
    <property type="protein sequence ID" value="PUZ47675"/>
    <property type="gene ID" value="GQ55_7G185500"/>
</dbReference>
<accession>A0A2T7CWF6</accession>
<reference evidence="2 3" key="1">
    <citation type="submission" date="2018-04" db="EMBL/GenBank/DDBJ databases">
        <title>WGS assembly of Panicum hallii var. hallii HAL2.</title>
        <authorList>
            <person name="Lovell J."/>
            <person name="Jenkins J."/>
            <person name="Lowry D."/>
            <person name="Mamidi S."/>
            <person name="Sreedasyam A."/>
            <person name="Weng X."/>
            <person name="Barry K."/>
            <person name="Bonette J."/>
            <person name="Campitelli B."/>
            <person name="Daum C."/>
            <person name="Gordon S."/>
            <person name="Gould B."/>
            <person name="Lipzen A."/>
            <person name="MacQueen A."/>
            <person name="Palacio-Mejia J."/>
            <person name="Plott C."/>
            <person name="Shakirov E."/>
            <person name="Shu S."/>
            <person name="Yoshinaga Y."/>
            <person name="Zane M."/>
            <person name="Rokhsar D."/>
            <person name="Grimwood J."/>
            <person name="Schmutz J."/>
            <person name="Juenger T."/>
        </authorList>
    </citation>
    <scope>NUCLEOTIDE SEQUENCE [LARGE SCALE GENOMIC DNA]</scope>
    <source>
        <strain evidence="3">cv. HAL2</strain>
    </source>
</reference>
<evidence type="ECO:0000256" key="1">
    <source>
        <dbReference type="SAM" id="MobiDB-lite"/>
    </source>
</evidence>
<dbReference type="Proteomes" id="UP000244336">
    <property type="component" value="Chromosome 7"/>
</dbReference>
<dbReference type="AlphaFoldDB" id="A0A2T7CWF6"/>
<sequence>MNMFQNHTLLSACLPSANVFLAAYPDHHRNSDSTTTSAGFPVGAVSGTASRRSSRGQGSQAQIRESRKGAPAIDVDQQRGAHGSSILPVMMSEEEGTGGDDVQGISHLGFLEQWWPVAITRRAKKFWSSSTMGTALVRSLPCRSICFLALIFFVAALSADPSVFQLNNDALSMEHAAALSCYPFMDLSFFNFTS</sequence>
<dbReference type="EMBL" id="CM009755">
    <property type="protein sequence ID" value="PUZ47675.1"/>
    <property type="molecule type" value="Genomic_DNA"/>
</dbReference>
<evidence type="ECO:0000313" key="3">
    <source>
        <dbReference type="Proteomes" id="UP000244336"/>
    </source>
</evidence>
<feature type="region of interest" description="Disordered" evidence="1">
    <location>
        <begin position="30"/>
        <end position="77"/>
    </location>
</feature>
<evidence type="ECO:0000313" key="2">
    <source>
        <dbReference type="EMBL" id="PUZ47675.1"/>
    </source>
</evidence>
<feature type="compositionally biased region" description="Low complexity" evidence="1">
    <location>
        <begin position="43"/>
        <end position="62"/>
    </location>
</feature>
<name>A0A2T7CWF6_9POAL</name>